<protein>
    <submittedName>
        <fullName evidence="3">Uncharacterized protein</fullName>
    </submittedName>
</protein>
<dbReference type="EMBL" id="JBBPBN010000117">
    <property type="protein sequence ID" value="KAK8977574.1"/>
    <property type="molecule type" value="Genomic_DNA"/>
</dbReference>
<dbReference type="Pfam" id="PF13855">
    <property type="entry name" value="LRR_8"/>
    <property type="match status" value="1"/>
</dbReference>
<reference evidence="3 4" key="1">
    <citation type="journal article" date="2024" name="G3 (Bethesda)">
        <title>Genome assembly of Hibiscus sabdariffa L. provides insights into metabolisms of medicinal natural products.</title>
        <authorList>
            <person name="Kim T."/>
        </authorList>
    </citation>
    <scope>NUCLEOTIDE SEQUENCE [LARGE SCALE GENOMIC DNA]</scope>
    <source>
        <strain evidence="3">TK-2024</strain>
        <tissue evidence="3">Old leaves</tissue>
    </source>
</reference>
<gene>
    <name evidence="3" type="ORF">V6N11_013359</name>
</gene>
<keyword evidence="1" id="KW-0433">Leucine-rich repeat</keyword>
<dbReference type="Proteomes" id="UP001396334">
    <property type="component" value="Unassembled WGS sequence"/>
</dbReference>
<organism evidence="3 4">
    <name type="scientific">Hibiscus sabdariffa</name>
    <name type="common">roselle</name>
    <dbReference type="NCBI Taxonomy" id="183260"/>
    <lineage>
        <taxon>Eukaryota</taxon>
        <taxon>Viridiplantae</taxon>
        <taxon>Streptophyta</taxon>
        <taxon>Embryophyta</taxon>
        <taxon>Tracheophyta</taxon>
        <taxon>Spermatophyta</taxon>
        <taxon>Magnoliopsida</taxon>
        <taxon>eudicotyledons</taxon>
        <taxon>Gunneridae</taxon>
        <taxon>Pentapetalae</taxon>
        <taxon>rosids</taxon>
        <taxon>malvids</taxon>
        <taxon>Malvales</taxon>
        <taxon>Malvaceae</taxon>
        <taxon>Malvoideae</taxon>
        <taxon>Hibiscus</taxon>
    </lineage>
</organism>
<dbReference type="InterPro" id="IPR032675">
    <property type="entry name" value="LRR_dom_sf"/>
</dbReference>
<name>A0ABR2NN18_9ROSI</name>
<sequence>MMEDRGHVILKRLVDNCLLENATDQYGQSCVKMHDAVRDMALSITSMNPPYMIQAGMQLKKLPKEDEWRADIEKVSLMHNSISEIPEDMLPPNCKLLTTLLLQRNPIKRIPSAFFANMPHLSVLNLSGTKIECLPNSISGLKNLTALLLRCCIQLRHLPCLSKIQGLKKLDLHRTKIEEIPQGMDRLVDLRYLDLEGINLKDIPAGLVSKLSCLQHLKIDLCNASASIEEVMTLANLEWFEGYFANIHDLNKFVSMQQSKKNLINYKIQVRSGVGELEPVRAGKSVTKPTNMISVKVNLLCSHSMFNTWRFHGGTV</sequence>
<proteinExistence type="predicted"/>
<evidence type="ECO:0000313" key="3">
    <source>
        <dbReference type="EMBL" id="KAK8977574.1"/>
    </source>
</evidence>
<evidence type="ECO:0000313" key="4">
    <source>
        <dbReference type="Proteomes" id="UP001396334"/>
    </source>
</evidence>
<dbReference type="SUPFAM" id="SSF52058">
    <property type="entry name" value="L domain-like"/>
    <property type="match status" value="1"/>
</dbReference>
<dbReference type="InterPro" id="IPR001611">
    <property type="entry name" value="Leu-rich_rpt"/>
</dbReference>
<comment type="caution">
    <text evidence="3">The sequence shown here is derived from an EMBL/GenBank/DDBJ whole genome shotgun (WGS) entry which is preliminary data.</text>
</comment>
<dbReference type="PANTHER" id="PTHR47186">
    <property type="entry name" value="LEUCINE-RICH REPEAT-CONTAINING PROTEIN 57"/>
    <property type="match status" value="1"/>
</dbReference>
<evidence type="ECO:0000256" key="1">
    <source>
        <dbReference type="ARBA" id="ARBA00022614"/>
    </source>
</evidence>
<dbReference type="SMART" id="SM00369">
    <property type="entry name" value="LRR_TYP"/>
    <property type="match status" value="4"/>
</dbReference>
<dbReference type="InterPro" id="IPR003591">
    <property type="entry name" value="Leu-rich_rpt_typical-subtyp"/>
</dbReference>
<evidence type="ECO:0000256" key="2">
    <source>
        <dbReference type="ARBA" id="ARBA00022737"/>
    </source>
</evidence>
<dbReference type="Gene3D" id="3.80.10.10">
    <property type="entry name" value="Ribonuclease Inhibitor"/>
    <property type="match status" value="1"/>
</dbReference>
<accession>A0ABR2NN18</accession>
<keyword evidence="2" id="KW-0677">Repeat</keyword>
<dbReference type="PANTHER" id="PTHR47186:SF20">
    <property type="entry name" value="DISEASE RESISTANCE PROTEIN RPS5-LIKE"/>
    <property type="match status" value="1"/>
</dbReference>
<keyword evidence="4" id="KW-1185">Reference proteome</keyword>